<comment type="caution">
    <text evidence="2">The sequence shown here is derived from an EMBL/GenBank/DDBJ whole genome shotgun (WGS) entry which is preliminary data.</text>
</comment>
<dbReference type="Gene3D" id="2.60.120.260">
    <property type="entry name" value="Galactose-binding domain-like"/>
    <property type="match status" value="2"/>
</dbReference>
<evidence type="ECO:0000256" key="1">
    <source>
        <dbReference type="SAM" id="MobiDB-lite"/>
    </source>
</evidence>
<proteinExistence type="predicted"/>
<name>A0ABT8T9L4_9GAMM</name>
<dbReference type="InterPro" id="IPR017853">
    <property type="entry name" value="GH"/>
</dbReference>
<dbReference type="PROSITE" id="PS51257">
    <property type="entry name" value="PROKAR_LIPOPROTEIN"/>
    <property type="match status" value="1"/>
</dbReference>
<gene>
    <name evidence="2" type="ORF">QWI16_01410</name>
</gene>
<evidence type="ECO:0000313" key="2">
    <source>
        <dbReference type="EMBL" id="MDO3380810.1"/>
    </source>
</evidence>
<keyword evidence="3" id="KW-1185">Reference proteome</keyword>
<reference evidence="2" key="1">
    <citation type="submission" date="2023-07" db="EMBL/GenBank/DDBJ databases">
        <title>Gilvimarinus algae sp. nov., isolated from the surface of Kelp.</title>
        <authorList>
            <person name="Sun Y.Y."/>
            <person name="Gong Y."/>
            <person name="Du Z.J."/>
        </authorList>
    </citation>
    <scope>NUCLEOTIDE SEQUENCE</scope>
    <source>
        <strain evidence="2">SDUM040014</strain>
    </source>
</reference>
<dbReference type="Proteomes" id="UP001168380">
    <property type="component" value="Unassembled WGS sequence"/>
</dbReference>
<evidence type="ECO:0008006" key="4">
    <source>
        <dbReference type="Google" id="ProtNLM"/>
    </source>
</evidence>
<dbReference type="SUPFAM" id="SSF51445">
    <property type="entry name" value="(Trans)glycosidases"/>
    <property type="match status" value="1"/>
</dbReference>
<dbReference type="Gene3D" id="3.20.20.80">
    <property type="entry name" value="Glycosidases"/>
    <property type="match status" value="1"/>
</dbReference>
<sequence length="881" mass="95151">MNIKLLPWVIVTGALTLTACGGGDGLLGEDQDVDMMYPEAGVEDPTDRPRPPENEPTMTTEQQFLVDVGGYPVFLRGATLKYHLDPPQMINALEPMAATGANAVRLMIDSNVTADELDGALSTIANQNMVAVVSLTDDGSSLRCQEDPNAIIDAVNTLWLDKWIAVLAQDRFQGRVIINIADGWGPMGIFNASSLGYQEYVDTYKALIRRFREAGFKLPLMIDGANCGQDFNAFLVGRGKELLSADSEKNLIFAADGEGQRWDNADKIITANTLLAQEGAPFVMNAFGGSGTGDFPVDQSEFMAQAVGDTALVVDTPWASSDDGVGYLNAFGEALDLTGGATSLDVFMDRRYLEFMRVSPGSSNYAPNGTTGIAMYLMDADGNRLRLGMSLARELRENVWNKLRFDIPAEIDPANLMDGATGFDQTAVTHVGVEILANGKADTSEGEIKFDNMNLFPGVPPMFTSEFNTDGDTEQWMASNSELSVANGSLQALPTGSQVDFSMAAWNGDAIGLIDFSKTLNVTVRMFLSEEYASDIPNMWMQAFGQFGEGWSWNAVPVSKAPLVAGQWSELKYTVNFNETVQPPSDIHTAQAFGLQVGGISTPKSDPIMIDSIVIEDPSARPTKVVTDTQYKATFSSGTEGFVNAGWDGGQVEVSSVDGELVASVPAGDGGAVNKADVNSVQEINFGGNLTVKARLFLPESFSGTEFWMTFFFQSGGWQHFPFGEVDMSVINYGQWNDLEFEITDEDYPEGFSRTLSPQMFGFQYGGTIAGEFKLDDIEIIGDSIVDDLQPIYEQGFNTMGSVEDLSVDFTNGALDAGSALAAKSMGFHVVPFGWTASTWYDTSALTITEDVEGEVLTERGEQIVNGPTGITATSLPVMFE</sequence>
<dbReference type="RefSeq" id="WP_302710930.1">
    <property type="nucleotide sequence ID" value="NZ_JAULRT010000031.1"/>
</dbReference>
<dbReference type="EMBL" id="JAULRT010000031">
    <property type="protein sequence ID" value="MDO3380810.1"/>
    <property type="molecule type" value="Genomic_DNA"/>
</dbReference>
<protein>
    <recommendedName>
        <fullName evidence="4">Glycoside hydrolase family 5 domain-containing protein</fullName>
    </recommendedName>
</protein>
<feature type="region of interest" description="Disordered" evidence="1">
    <location>
        <begin position="39"/>
        <end position="58"/>
    </location>
</feature>
<organism evidence="2 3">
    <name type="scientific">Gilvimarinus algae</name>
    <dbReference type="NCBI Taxonomy" id="3058037"/>
    <lineage>
        <taxon>Bacteria</taxon>
        <taxon>Pseudomonadati</taxon>
        <taxon>Pseudomonadota</taxon>
        <taxon>Gammaproteobacteria</taxon>
        <taxon>Cellvibrionales</taxon>
        <taxon>Cellvibrionaceae</taxon>
        <taxon>Gilvimarinus</taxon>
    </lineage>
</organism>
<evidence type="ECO:0000313" key="3">
    <source>
        <dbReference type="Proteomes" id="UP001168380"/>
    </source>
</evidence>
<accession>A0ABT8T9L4</accession>